<dbReference type="AlphaFoldDB" id="A0A3A4KPW0"/>
<dbReference type="CDD" id="cd04182">
    <property type="entry name" value="GT_2_like_f"/>
    <property type="match status" value="1"/>
</dbReference>
<evidence type="ECO:0000313" key="3">
    <source>
        <dbReference type="Proteomes" id="UP000266677"/>
    </source>
</evidence>
<protein>
    <submittedName>
        <fullName evidence="2">Nucleotidyltransferase family protein</fullName>
    </submittedName>
</protein>
<dbReference type="PANTHER" id="PTHR43777">
    <property type="entry name" value="MOLYBDENUM COFACTOR CYTIDYLYLTRANSFERASE"/>
    <property type="match status" value="1"/>
</dbReference>
<dbReference type="SUPFAM" id="SSF53448">
    <property type="entry name" value="Nucleotide-diphospho-sugar transferases"/>
    <property type="match status" value="1"/>
</dbReference>
<keyword evidence="3" id="KW-1185">Reference proteome</keyword>
<dbReference type="EMBL" id="QZFU01000016">
    <property type="protein sequence ID" value="RJO76602.1"/>
    <property type="molecule type" value="Genomic_DNA"/>
</dbReference>
<evidence type="ECO:0000259" key="1">
    <source>
        <dbReference type="Pfam" id="PF12804"/>
    </source>
</evidence>
<accession>A0A3A4KPW0</accession>
<proteinExistence type="predicted"/>
<dbReference type="OrthoDB" id="4427994at2"/>
<dbReference type="Proteomes" id="UP000266677">
    <property type="component" value="Unassembled WGS sequence"/>
</dbReference>
<comment type="caution">
    <text evidence="2">The sequence shown here is derived from an EMBL/GenBank/DDBJ whole genome shotgun (WGS) entry which is preliminary data.</text>
</comment>
<sequence length="198" mass="19985">MAGRAGAFGFGCVGVVLAAGAGTRYGMPKVLAEGGAWLRGAVAALRGGGCRAVIVTLGATGPDVAAVGLPEGARGVWVAEWATGMGASVRAGLRAAARSGAEYVAIMPVDTPDVGAEVVARVIAAAIDSPTGMARAVFRNTPGHPVVLEKRHWEPVYSAAQGNSGGRTYLRGNNAMVCVTCDDLATGSDRDYPTTTAR</sequence>
<dbReference type="RefSeq" id="WP_120039525.1">
    <property type="nucleotide sequence ID" value="NZ_QZFU01000016.1"/>
</dbReference>
<feature type="domain" description="MobA-like NTP transferase" evidence="1">
    <location>
        <begin position="14"/>
        <end position="171"/>
    </location>
</feature>
<keyword evidence="2" id="KW-0808">Transferase</keyword>
<reference evidence="2 3" key="1">
    <citation type="submission" date="2018-09" db="EMBL/GenBank/DDBJ databases">
        <title>YIM PH21274 draft genome.</title>
        <authorList>
            <person name="Miao C."/>
        </authorList>
    </citation>
    <scope>NUCLEOTIDE SEQUENCE [LARGE SCALE GENOMIC DNA]</scope>
    <source>
        <strain evidence="2 3">YIM PH 21724</strain>
    </source>
</reference>
<evidence type="ECO:0000313" key="2">
    <source>
        <dbReference type="EMBL" id="RJO76602.1"/>
    </source>
</evidence>
<dbReference type="Gene3D" id="3.90.550.10">
    <property type="entry name" value="Spore Coat Polysaccharide Biosynthesis Protein SpsA, Chain A"/>
    <property type="match status" value="1"/>
</dbReference>
<gene>
    <name evidence="2" type="ORF">D5S18_09970</name>
</gene>
<dbReference type="GO" id="GO:0016779">
    <property type="term" value="F:nucleotidyltransferase activity"/>
    <property type="evidence" value="ECO:0007669"/>
    <property type="project" value="UniProtKB-ARBA"/>
</dbReference>
<dbReference type="InterPro" id="IPR025877">
    <property type="entry name" value="MobA-like_NTP_Trfase"/>
</dbReference>
<dbReference type="InterPro" id="IPR029044">
    <property type="entry name" value="Nucleotide-diphossugar_trans"/>
</dbReference>
<organism evidence="2 3">
    <name type="scientific">Nocardia panacis</name>
    <dbReference type="NCBI Taxonomy" id="2340916"/>
    <lineage>
        <taxon>Bacteria</taxon>
        <taxon>Bacillati</taxon>
        <taxon>Actinomycetota</taxon>
        <taxon>Actinomycetes</taxon>
        <taxon>Mycobacteriales</taxon>
        <taxon>Nocardiaceae</taxon>
        <taxon>Nocardia</taxon>
    </lineage>
</organism>
<dbReference type="PANTHER" id="PTHR43777:SF1">
    <property type="entry name" value="MOLYBDENUM COFACTOR CYTIDYLYLTRANSFERASE"/>
    <property type="match status" value="1"/>
</dbReference>
<dbReference type="Pfam" id="PF12804">
    <property type="entry name" value="NTP_transf_3"/>
    <property type="match status" value="1"/>
</dbReference>
<name>A0A3A4KPW0_9NOCA</name>